<comment type="caution">
    <text evidence="1">The sequence shown here is derived from an EMBL/GenBank/DDBJ whole genome shotgun (WGS) entry which is preliminary data.</text>
</comment>
<proteinExistence type="predicted"/>
<gene>
    <name evidence="1" type="ORF">MENT_LOCUS41859</name>
</gene>
<reference evidence="1 2" key="1">
    <citation type="submission" date="2020-08" db="EMBL/GenBank/DDBJ databases">
        <authorList>
            <person name="Koutsovoulos G."/>
            <person name="Danchin GJ E."/>
        </authorList>
    </citation>
    <scope>NUCLEOTIDE SEQUENCE [LARGE SCALE GENOMIC DNA]</scope>
</reference>
<protein>
    <submittedName>
        <fullName evidence="1">Uncharacterized protein</fullName>
    </submittedName>
</protein>
<accession>A0A6V7WQ60</accession>
<dbReference type="EMBL" id="CAJEWN010000734">
    <property type="protein sequence ID" value="CAD2189155.1"/>
    <property type="molecule type" value="Genomic_DNA"/>
</dbReference>
<evidence type="ECO:0000313" key="2">
    <source>
        <dbReference type="Proteomes" id="UP000580250"/>
    </source>
</evidence>
<dbReference type="AlphaFoldDB" id="A0A6V7WQ60"/>
<sequence>MGIRYFASSGEIKSASICSEQIGIDKKNNSLNKNANRILLMVALVSPSPECALLDHGSLMQAILFWFIQADLDATDSRLSTASQKSDTVEADAFKTRYERKWQEMISSAPTTRAKAHQQQQLLNELTSEISKKDSSPYQAKMNRKVLTHLILSIKGFL</sequence>
<evidence type="ECO:0000313" key="1">
    <source>
        <dbReference type="EMBL" id="CAD2189155.1"/>
    </source>
</evidence>
<dbReference type="Proteomes" id="UP000580250">
    <property type="component" value="Unassembled WGS sequence"/>
</dbReference>
<dbReference type="OrthoDB" id="5806595at2759"/>
<organism evidence="1 2">
    <name type="scientific">Meloidogyne enterolobii</name>
    <name type="common">Root-knot nematode worm</name>
    <name type="synonym">Meloidogyne mayaguensis</name>
    <dbReference type="NCBI Taxonomy" id="390850"/>
    <lineage>
        <taxon>Eukaryota</taxon>
        <taxon>Metazoa</taxon>
        <taxon>Ecdysozoa</taxon>
        <taxon>Nematoda</taxon>
        <taxon>Chromadorea</taxon>
        <taxon>Rhabditida</taxon>
        <taxon>Tylenchina</taxon>
        <taxon>Tylenchomorpha</taxon>
        <taxon>Tylenchoidea</taxon>
        <taxon>Meloidogynidae</taxon>
        <taxon>Meloidogyninae</taxon>
        <taxon>Meloidogyne</taxon>
    </lineage>
</organism>
<name>A0A6V7WQ60_MELEN</name>